<dbReference type="AlphaFoldDB" id="A0A450XXI3"/>
<proteinExistence type="predicted"/>
<dbReference type="EMBL" id="CAADFQ010000059">
    <property type="protein sequence ID" value="VFK34024.1"/>
    <property type="molecule type" value="Genomic_DNA"/>
</dbReference>
<evidence type="ECO:0000313" key="2">
    <source>
        <dbReference type="EMBL" id="VFK34024.1"/>
    </source>
</evidence>
<protein>
    <submittedName>
        <fullName evidence="2">Uncharacterized protein</fullName>
    </submittedName>
</protein>
<reference evidence="2" key="1">
    <citation type="submission" date="2019-02" db="EMBL/GenBank/DDBJ databases">
        <authorList>
            <person name="Gruber-Vodicka R. H."/>
            <person name="Seah K. B. B."/>
        </authorList>
    </citation>
    <scope>NUCLEOTIDE SEQUENCE</scope>
    <source>
        <strain evidence="1">BECK_BZ197</strain>
        <strain evidence="3">BECK_BZ198</strain>
        <strain evidence="2">BECK_BZ199</strain>
    </source>
</reference>
<name>A0A450XXI3_9GAMM</name>
<organism evidence="2">
    <name type="scientific">Candidatus Kentrum sp. MB</name>
    <dbReference type="NCBI Taxonomy" id="2138164"/>
    <lineage>
        <taxon>Bacteria</taxon>
        <taxon>Pseudomonadati</taxon>
        <taxon>Pseudomonadota</taxon>
        <taxon>Gammaproteobacteria</taxon>
        <taxon>Candidatus Kentrum</taxon>
    </lineage>
</organism>
<evidence type="ECO:0000313" key="1">
    <source>
        <dbReference type="EMBL" id="VFK30158.1"/>
    </source>
</evidence>
<dbReference type="EMBL" id="CAADFO010000060">
    <property type="protein sequence ID" value="VFK30158.1"/>
    <property type="molecule type" value="Genomic_DNA"/>
</dbReference>
<accession>A0A450XXI3</accession>
<evidence type="ECO:0000313" key="3">
    <source>
        <dbReference type="EMBL" id="VFK76199.1"/>
    </source>
</evidence>
<dbReference type="EMBL" id="CAADGH010000046">
    <property type="protein sequence ID" value="VFK76199.1"/>
    <property type="molecule type" value="Genomic_DNA"/>
</dbReference>
<gene>
    <name evidence="1" type="ORF">BECKMB1821G_GA0114241_10603</name>
    <name evidence="3" type="ORF">BECKMB1821H_GA0114242_10463</name>
    <name evidence="2" type="ORF">BECKMB1821I_GA0114274_10594</name>
</gene>
<sequence length="187" mass="21912">MLDRITRHPELFGLLRQRCEENDIGVRICDELMDNGQLREDAIRILKVDAYYNSKNMRNPPPAIDCLIIIKTGEGAFGLTLVELKNISPTRKADLKPRALRPKFDTVIEDFLSKKFAHIFLDNHIRISHFRLWLVTNPYRWPPMSDEDYQKKLREVALDAHLSARPYRFRDKIALLEPRQPSSRVCT</sequence>